<dbReference type="SUPFAM" id="SSF88659">
    <property type="entry name" value="Sigma3 and sigma4 domains of RNA polymerase sigma factors"/>
    <property type="match status" value="1"/>
</dbReference>
<dbReference type="InterPro" id="IPR013324">
    <property type="entry name" value="RNA_pol_sigma_r3/r4-like"/>
</dbReference>
<dbReference type="InterPro" id="IPR013325">
    <property type="entry name" value="RNA_pol_sigma_r2"/>
</dbReference>
<evidence type="ECO:0000313" key="8">
    <source>
        <dbReference type="Proteomes" id="UP001501563"/>
    </source>
</evidence>
<evidence type="ECO:0000256" key="2">
    <source>
        <dbReference type="ARBA" id="ARBA00023015"/>
    </source>
</evidence>
<dbReference type="Gene3D" id="1.10.10.10">
    <property type="entry name" value="Winged helix-like DNA-binding domain superfamily/Winged helix DNA-binding domain"/>
    <property type="match status" value="1"/>
</dbReference>
<dbReference type="Gene3D" id="1.10.1740.10">
    <property type="match status" value="1"/>
</dbReference>
<dbReference type="Proteomes" id="UP001501563">
    <property type="component" value="Unassembled WGS sequence"/>
</dbReference>
<protein>
    <submittedName>
        <fullName evidence="7">Sigma-70 family RNA polymerase sigma factor</fullName>
    </submittedName>
</protein>
<dbReference type="PANTHER" id="PTHR43133">
    <property type="entry name" value="RNA POLYMERASE ECF-TYPE SIGMA FACTO"/>
    <property type="match status" value="1"/>
</dbReference>
<dbReference type="InterPro" id="IPR036388">
    <property type="entry name" value="WH-like_DNA-bd_sf"/>
</dbReference>
<dbReference type="InterPro" id="IPR014284">
    <property type="entry name" value="RNA_pol_sigma-70_dom"/>
</dbReference>
<dbReference type="InterPro" id="IPR039425">
    <property type="entry name" value="RNA_pol_sigma-70-like"/>
</dbReference>
<comment type="similarity">
    <text evidence="1">Belongs to the sigma-70 factor family. ECF subfamily.</text>
</comment>
<dbReference type="Pfam" id="PF08281">
    <property type="entry name" value="Sigma70_r4_2"/>
    <property type="match status" value="1"/>
</dbReference>
<keyword evidence="2" id="KW-0805">Transcription regulation</keyword>
<sequence>MIGLLVGAPPDSELVSAAQAGDAGALGLVLARHRAGMYAVALALLGHSSDAEDAVQEAALIALRRIGDVRDRDAVGPWLRMVVRNACRAQLRRTSAVPVAEPAGAAVMDRTYGPPDPAEVLDRHALGDWVWSAMEDLSPGLWLVTMLRYFTDVTSYEDMAALCGTPVGTVRSRLNQARTKLSDALLRSADRVHDDATARTALHRRLAEEVMAAAHRGDITAAMSDGWSPHADVTWPTGKITDIDYLGPAFGRDLSDGVRHDLRNVVAGREVVIWEAALLNPPEDPFHCPPGVVWVHFLDRGRVSRVRLYHPRRR</sequence>
<dbReference type="PANTHER" id="PTHR43133:SF51">
    <property type="entry name" value="RNA POLYMERASE SIGMA FACTOR"/>
    <property type="match status" value="1"/>
</dbReference>
<reference evidence="8" key="1">
    <citation type="journal article" date="2019" name="Int. J. Syst. Evol. Microbiol.">
        <title>The Global Catalogue of Microorganisms (GCM) 10K type strain sequencing project: providing services to taxonomists for standard genome sequencing and annotation.</title>
        <authorList>
            <consortium name="The Broad Institute Genomics Platform"/>
            <consortium name="The Broad Institute Genome Sequencing Center for Infectious Disease"/>
            <person name="Wu L."/>
            <person name="Ma J."/>
        </authorList>
    </citation>
    <scope>NUCLEOTIDE SEQUENCE [LARGE SCALE GENOMIC DNA]</scope>
    <source>
        <strain evidence="8">JCM 16578</strain>
    </source>
</reference>
<name>A0ABP7KRS1_9ACTN</name>
<dbReference type="Pfam" id="PF04542">
    <property type="entry name" value="Sigma70_r2"/>
    <property type="match status" value="1"/>
</dbReference>
<keyword evidence="8" id="KW-1185">Reference proteome</keyword>
<gene>
    <name evidence="7" type="ORF">GCM10022207_59410</name>
</gene>
<evidence type="ECO:0000256" key="1">
    <source>
        <dbReference type="ARBA" id="ARBA00010641"/>
    </source>
</evidence>
<dbReference type="SUPFAM" id="SSF88946">
    <property type="entry name" value="Sigma2 domain of RNA polymerase sigma factors"/>
    <property type="match status" value="1"/>
</dbReference>
<evidence type="ECO:0000259" key="5">
    <source>
        <dbReference type="Pfam" id="PF04542"/>
    </source>
</evidence>
<evidence type="ECO:0000313" key="7">
    <source>
        <dbReference type="EMBL" id="GAA3884430.1"/>
    </source>
</evidence>
<evidence type="ECO:0000259" key="6">
    <source>
        <dbReference type="Pfam" id="PF08281"/>
    </source>
</evidence>
<comment type="caution">
    <text evidence="7">The sequence shown here is derived from an EMBL/GenBank/DDBJ whole genome shotgun (WGS) entry which is preliminary data.</text>
</comment>
<dbReference type="InterPro" id="IPR013249">
    <property type="entry name" value="RNA_pol_sigma70_r4_t2"/>
</dbReference>
<keyword evidence="3" id="KW-0731">Sigma factor</keyword>
<dbReference type="RefSeq" id="WP_345552414.1">
    <property type="nucleotide sequence ID" value="NZ_BAAAZA010000020.1"/>
</dbReference>
<evidence type="ECO:0000256" key="3">
    <source>
        <dbReference type="ARBA" id="ARBA00023082"/>
    </source>
</evidence>
<dbReference type="EMBL" id="BAAAZA010000020">
    <property type="protein sequence ID" value="GAA3884430.1"/>
    <property type="molecule type" value="Genomic_DNA"/>
</dbReference>
<proteinExistence type="inferred from homology"/>
<keyword evidence="4" id="KW-0804">Transcription</keyword>
<dbReference type="InterPro" id="IPR007627">
    <property type="entry name" value="RNA_pol_sigma70_r2"/>
</dbReference>
<dbReference type="NCBIfam" id="TIGR02937">
    <property type="entry name" value="sigma70-ECF"/>
    <property type="match status" value="1"/>
</dbReference>
<feature type="domain" description="RNA polymerase sigma factor 70 region 4 type 2" evidence="6">
    <location>
        <begin position="154"/>
        <end position="181"/>
    </location>
</feature>
<evidence type="ECO:0000256" key="4">
    <source>
        <dbReference type="ARBA" id="ARBA00023163"/>
    </source>
</evidence>
<organism evidence="7 8">
    <name type="scientific">Streptomyces lannensis</name>
    <dbReference type="NCBI Taxonomy" id="766498"/>
    <lineage>
        <taxon>Bacteria</taxon>
        <taxon>Bacillati</taxon>
        <taxon>Actinomycetota</taxon>
        <taxon>Actinomycetes</taxon>
        <taxon>Kitasatosporales</taxon>
        <taxon>Streptomycetaceae</taxon>
        <taxon>Streptomyces</taxon>
    </lineage>
</organism>
<feature type="domain" description="RNA polymerase sigma-70 region 2" evidence="5">
    <location>
        <begin position="31"/>
        <end position="95"/>
    </location>
</feature>
<accession>A0ABP7KRS1</accession>